<reference evidence="4 5" key="1">
    <citation type="submission" date="2018-01" db="EMBL/GenBank/DDBJ databases">
        <authorList>
            <person name="Gaut B.S."/>
            <person name="Morton B.R."/>
            <person name="Clegg M.T."/>
            <person name="Duvall M.R."/>
        </authorList>
    </citation>
    <scope>NUCLEOTIDE SEQUENCE [LARGE SCALE GENOMIC DNA]</scope>
    <source>
        <strain evidence="4">GP69</strain>
    </source>
</reference>
<feature type="coiled-coil region" evidence="1">
    <location>
        <begin position="139"/>
        <end position="241"/>
    </location>
</feature>
<evidence type="ECO:0000313" key="5">
    <source>
        <dbReference type="Proteomes" id="UP000236311"/>
    </source>
</evidence>
<gene>
    <name evidence="4" type="ORF">AMURIS_02505</name>
</gene>
<dbReference type="EMBL" id="OFSM01000011">
    <property type="protein sequence ID" value="SOY29784.1"/>
    <property type="molecule type" value="Genomic_DNA"/>
</dbReference>
<evidence type="ECO:0000256" key="1">
    <source>
        <dbReference type="SAM" id="Coils"/>
    </source>
</evidence>
<feature type="transmembrane region" description="Helical" evidence="2">
    <location>
        <begin position="676"/>
        <end position="695"/>
    </location>
</feature>
<dbReference type="AlphaFoldDB" id="A0A2K4ZH59"/>
<evidence type="ECO:0000259" key="3">
    <source>
        <dbReference type="Pfam" id="PF20155"/>
    </source>
</evidence>
<protein>
    <recommendedName>
        <fullName evidence="3">Tape measure protein N-terminal domain-containing protein</fullName>
    </recommendedName>
</protein>
<feature type="transmembrane region" description="Helical" evidence="2">
    <location>
        <begin position="585"/>
        <end position="603"/>
    </location>
</feature>
<dbReference type="NCBIfam" id="TIGR02675">
    <property type="entry name" value="tape_meas_nterm"/>
    <property type="match status" value="1"/>
</dbReference>
<sequence>MATIRTAIELTDNFTSVLYQVINSVNLGLSAMEDLHQTMNSPVDIASIEAARDSINQATIAVQQLDAAMQGIETPETQTPTAPQSSAPVVLPVQPDVPDPLVEQPPPVDVPIEPEQPEPVEVPVHWQSDSLEVFTNSGVERFEQEVQSANNMLNTLNQTQERIVQTAADMDFLPPGGFTDLSNMQSRLQAIQQRIQTIESNPLNMGTDTANAELEQLRGQLDQAVQEQQNLNRAVDNMDVQAANEAYLRLSQTIGNTERYIRDNVDEQGRFNREIEEGTNEANELMQTIKGAVAAYATIQTLSAALNLSDQLTSTTARLNLMNDGLQTTQDLQNMIYLSAERSRGSYQATADAVSKLGLMAGDAFSSSEEIIAFMEQVNKQFTIAGTEAAGIDAAMLQLTQAMGSGVLRGEEYNSILEQAPNIIQAIADYMEVPKGQLKDMAAEGQITADIVKAAMFAAADDTNAKFEQMPKTFSQIWTSFQNTALMAFQPVLQRMNEIANSEAFQGFVNNAIEALSMVAGIVLEIFDLIAAVGGFVAENWSIIEPIIMGIVTALGLYYGAMLLYNTITGISTAITAVKAFMEKVHAASLAMEAGATFAATAAQYGFNAALYACPIVWIIILIIALIALFYAAVAAVNKFAGTSVSATGIICGAFMVALAFIGNIFVALWNLVVDVFVLIYNLVATVANFIGNVFTDPIGAVCRLFFDLADTVLGILQALASAIDAIFGSNLAGSVQGWRDSLGGWVDETFGKGDEVMAKMNADDLKLGRFEYGAAWDAGYSFGEGIDESIANFDPSSLFDTNVPGAGDYADLSNYGAGLAGDVGDIAGNTGAIKDSMDITEEDLKYLRDIAEQEAINRFTTAEINIEAPITNQISKDVDLDGVVDGLTGAVNEAVDIIAEGVHI</sequence>
<feature type="transmembrane region" description="Helical" evidence="2">
    <location>
        <begin position="543"/>
        <end position="565"/>
    </location>
</feature>
<accession>A0A2K4ZH59</accession>
<feature type="transmembrane region" description="Helical" evidence="2">
    <location>
        <begin position="645"/>
        <end position="670"/>
    </location>
</feature>
<keyword evidence="2" id="KW-0472">Membrane</keyword>
<dbReference type="RefSeq" id="WP_103239857.1">
    <property type="nucleotide sequence ID" value="NZ_JANJZD010000010.1"/>
</dbReference>
<evidence type="ECO:0000256" key="2">
    <source>
        <dbReference type="SAM" id="Phobius"/>
    </source>
</evidence>
<dbReference type="InterPro" id="IPR013491">
    <property type="entry name" value="Tape_meas_N"/>
</dbReference>
<feature type="transmembrane region" description="Helical" evidence="2">
    <location>
        <begin position="515"/>
        <end position="537"/>
    </location>
</feature>
<dbReference type="Proteomes" id="UP000236311">
    <property type="component" value="Unassembled WGS sequence"/>
</dbReference>
<keyword evidence="5" id="KW-1185">Reference proteome</keyword>
<keyword evidence="2" id="KW-1133">Transmembrane helix</keyword>
<keyword evidence="1" id="KW-0175">Coiled coil</keyword>
<evidence type="ECO:0000313" key="4">
    <source>
        <dbReference type="EMBL" id="SOY29784.1"/>
    </source>
</evidence>
<proteinExistence type="predicted"/>
<keyword evidence="2" id="KW-0812">Transmembrane</keyword>
<name>A0A2K4ZH59_9FIRM</name>
<dbReference type="OrthoDB" id="1677957at2"/>
<organism evidence="4 5">
    <name type="scientific">Acetatifactor muris</name>
    <dbReference type="NCBI Taxonomy" id="879566"/>
    <lineage>
        <taxon>Bacteria</taxon>
        <taxon>Bacillati</taxon>
        <taxon>Bacillota</taxon>
        <taxon>Clostridia</taxon>
        <taxon>Lachnospirales</taxon>
        <taxon>Lachnospiraceae</taxon>
        <taxon>Acetatifactor</taxon>
    </lineage>
</organism>
<feature type="transmembrane region" description="Helical" evidence="2">
    <location>
        <begin position="609"/>
        <end position="633"/>
    </location>
</feature>
<dbReference type="Pfam" id="PF20155">
    <property type="entry name" value="TMP_3"/>
    <property type="match status" value="1"/>
</dbReference>
<feature type="domain" description="Tape measure protein N-terminal" evidence="3">
    <location>
        <begin position="304"/>
        <end position="489"/>
    </location>
</feature>